<reference evidence="13" key="1">
    <citation type="submission" date="2021-01" db="EMBL/GenBank/DDBJ databases">
        <title>Whole genome shotgun sequence of Actinoplanes ferrugineus NBRC 15555.</title>
        <authorList>
            <person name="Komaki H."/>
            <person name="Tamura T."/>
        </authorList>
    </citation>
    <scope>NUCLEOTIDE SEQUENCE</scope>
    <source>
        <strain evidence="13">NBRC 15555</strain>
    </source>
</reference>
<evidence type="ECO:0000256" key="7">
    <source>
        <dbReference type="ARBA" id="ARBA00022777"/>
    </source>
</evidence>
<keyword evidence="14" id="KW-1185">Reference proteome</keyword>
<dbReference type="InterPro" id="IPR005467">
    <property type="entry name" value="His_kinase_dom"/>
</dbReference>
<dbReference type="CDD" id="cd00075">
    <property type="entry name" value="HATPase"/>
    <property type="match status" value="1"/>
</dbReference>
<dbReference type="InterPro" id="IPR004358">
    <property type="entry name" value="Sig_transdc_His_kin-like_C"/>
</dbReference>
<feature type="transmembrane region" description="Helical" evidence="11">
    <location>
        <begin position="151"/>
        <end position="174"/>
    </location>
</feature>
<evidence type="ECO:0000256" key="9">
    <source>
        <dbReference type="ARBA" id="ARBA00023012"/>
    </source>
</evidence>
<dbReference type="PANTHER" id="PTHR42878">
    <property type="entry name" value="TWO-COMPONENT HISTIDINE KINASE"/>
    <property type="match status" value="1"/>
</dbReference>
<evidence type="ECO:0000256" key="11">
    <source>
        <dbReference type="SAM" id="Phobius"/>
    </source>
</evidence>
<accession>A0A919MI45</accession>
<keyword evidence="8" id="KW-0067">ATP-binding</keyword>
<dbReference type="GO" id="GO:0007234">
    <property type="term" value="P:osmosensory signaling via phosphorelay pathway"/>
    <property type="evidence" value="ECO:0007669"/>
    <property type="project" value="TreeGrafter"/>
</dbReference>
<dbReference type="SMART" id="SM00387">
    <property type="entry name" value="HATPase_c"/>
    <property type="match status" value="1"/>
</dbReference>
<dbReference type="GO" id="GO:0005886">
    <property type="term" value="C:plasma membrane"/>
    <property type="evidence" value="ECO:0007669"/>
    <property type="project" value="UniProtKB-SubCell"/>
</dbReference>
<dbReference type="GO" id="GO:0000156">
    <property type="term" value="F:phosphorelay response regulator activity"/>
    <property type="evidence" value="ECO:0007669"/>
    <property type="project" value="TreeGrafter"/>
</dbReference>
<dbReference type="Pfam" id="PF02518">
    <property type="entry name" value="HATPase_c"/>
    <property type="match status" value="1"/>
</dbReference>
<keyword evidence="6" id="KW-0547">Nucleotide-binding</keyword>
<dbReference type="CDD" id="cd00082">
    <property type="entry name" value="HisKA"/>
    <property type="match status" value="1"/>
</dbReference>
<dbReference type="InterPro" id="IPR036097">
    <property type="entry name" value="HisK_dim/P_sf"/>
</dbReference>
<evidence type="ECO:0000256" key="5">
    <source>
        <dbReference type="ARBA" id="ARBA00022679"/>
    </source>
</evidence>
<dbReference type="InterPro" id="IPR003594">
    <property type="entry name" value="HATPase_dom"/>
</dbReference>
<comment type="subcellular location">
    <subcellularLocation>
        <location evidence="2">Cell membrane</location>
    </subcellularLocation>
</comment>
<evidence type="ECO:0000256" key="3">
    <source>
        <dbReference type="ARBA" id="ARBA00012438"/>
    </source>
</evidence>
<evidence type="ECO:0000256" key="4">
    <source>
        <dbReference type="ARBA" id="ARBA00022553"/>
    </source>
</evidence>
<evidence type="ECO:0000259" key="12">
    <source>
        <dbReference type="PROSITE" id="PS50109"/>
    </source>
</evidence>
<dbReference type="Proteomes" id="UP000598174">
    <property type="component" value="Unassembled WGS sequence"/>
</dbReference>
<dbReference type="AlphaFoldDB" id="A0A919MI45"/>
<evidence type="ECO:0000256" key="8">
    <source>
        <dbReference type="ARBA" id="ARBA00022840"/>
    </source>
</evidence>
<dbReference type="PRINTS" id="PR00344">
    <property type="entry name" value="BCTRLSENSOR"/>
</dbReference>
<keyword evidence="9" id="KW-0902">Two-component regulatory system</keyword>
<comment type="caution">
    <text evidence="13">The sequence shown here is derived from an EMBL/GenBank/DDBJ whole genome shotgun (WGS) entry which is preliminary data.</text>
</comment>
<dbReference type="PANTHER" id="PTHR42878:SF7">
    <property type="entry name" value="SENSOR HISTIDINE KINASE GLRK"/>
    <property type="match status" value="1"/>
</dbReference>
<name>A0A919MI45_9ACTN</name>
<dbReference type="RefSeq" id="WP_203819747.1">
    <property type="nucleotide sequence ID" value="NZ_BAAABP010000052.1"/>
</dbReference>
<dbReference type="EC" id="2.7.13.3" evidence="3"/>
<evidence type="ECO:0000256" key="1">
    <source>
        <dbReference type="ARBA" id="ARBA00000085"/>
    </source>
</evidence>
<organism evidence="13 14">
    <name type="scientific">Paractinoplanes ferrugineus</name>
    <dbReference type="NCBI Taxonomy" id="113564"/>
    <lineage>
        <taxon>Bacteria</taxon>
        <taxon>Bacillati</taxon>
        <taxon>Actinomycetota</taxon>
        <taxon>Actinomycetes</taxon>
        <taxon>Micromonosporales</taxon>
        <taxon>Micromonosporaceae</taxon>
        <taxon>Paractinoplanes</taxon>
    </lineage>
</organism>
<proteinExistence type="predicted"/>
<keyword evidence="11" id="KW-1133">Transmembrane helix</keyword>
<dbReference type="SUPFAM" id="SSF55874">
    <property type="entry name" value="ATPase domain of HSP90 chaperone/DNA topoisomerase II/histidine kinase"/>
    <property type="match status" value="1"/>
</dbReference>
<dbReference type="InterPro" id="IPR036890">
    <property type="entry name" value="HATPase_C_sf"/>
</dbReference>
<dbReference type="SUPFAM" id="SSF47384">
    <property type="entry name" value="Homodimeric domain of signal transducing histidine kinase"/>
    <property type="match status" value="1"/>
</dbReference>
<evidence type="ECO:0000256" key="10">
    <source>
        <dbReference type="ARBA" id="ARBA00039401"/>
    </source>
</evidence>
<dbReference type="SMART" id="SM00388">
    <property type="entry name" value="HisKA"/>
    <property type="match status" value="1"/>
</dbReference>
<dbReference type="InterPro" id="IPR050351">
    <property type="entry name" value="BphY/WalK/GraS-like"/>
</dbReference>
<dbReference type="GO" id="GO:0000155">
    <property type="term" value="F:phosphorelay sensor kinase activity"/>
    <property type="evidence" value="ECO:0007669"/>
    <property type="project" value="InterPro"/>
</dbReference>
<dbReference type="Pfam" id="PF00512">
    <property type="entry name" value="HisKA"/>
    <property type="match status" value="1"/>
</dbReference>
<keyword evidence="5" id="KW-0808">Transferase</keyword>
<keyword evidence="11" id="KW-0812">Transmembrane</keyword>
<dbReference type="InterPro" id="IPR003661">
    <property type="entry name" value="HisK_dim/P_dom"/>
</dbReference>
<dbReference type="EMBL" id="BOMM01000047">
    <property type="protein sequence ID" value="GIE13305.1"/>
    <property type="molecule type" value="Genomic_DNA"/>
</dbReference>
<sequence>MKRLGGVRTDPDQALLLRARRVIAVQTAAAITVSLLVLGALALVVMIHSQNTAAATLLRQTAATAEDVDDPPPGVWIFMRDAAGRIDATEDAPAGLPDRVTLDRVRAGASATTTRIDGREGGYLALTRQRGTRTVQVVMSRHEQHDERERLLGALLAGEVVGLLIAALSAALLARRATAPLAEALTRQRQFVADASHELRTPLTQLHTRAQLLQMDLRAGAGPAEITTDVDHLVTGTRHLGEVVEDLLLSTQLGRRDDSRAPVDLCTVAAEVITEQAGRARNQDVTLTLDPGAGGPAVVRGHRAALRRVLTALVDNALSHTSAGGHVSVAVGREHATVTVVVRDDGTGFDPADAERLFARFARAGGSDHRRFGLGLALAREVISGHGGTIEAWGSPGQGAAFTFRLPQAKDDLS</sequence>
<dbReference type="Gene3D" id="1.10.287.130">
    <property type="match status" value="1"/>
</dbReference>
<feature type="transmembrane region" description="Helical" evidence="11">
    <location>
        <begin position="23"/>
        <end position="47"/>
    </location>
</feature>
<comment type="catalytic activity">
    <reaction evidence="1">
        <text>ATP + protein L-histidine = ADP + protein N-phospho-L-histidine.</text>
        <dbReference type="EC" id="2.7.13.3"/>
    </reaction>
</comment>
<evidence type="ECO:0000313" key="13">
    <source>
        <dbReference type="EMBL" id="GIE13305.1"/>
    </source>
</evidence>
<dbReference type="GO" id="GO:0005524">
    <property type="term" value="F:ATP binding"/>
    <property type="evidence" value="ECO:0007669"/>
    <property type="project" value="UniProtKB-KW"/>
</dbReference>
<keyword evidence="11" id="KW-0472">Membrane</keyword>
<keyword evidence="7 13" id="KW-0418">Kinase</keyword>
<dbReference type="GO" id="GO:0030295">
    <property type="term" value="F:protein kinase activator activity"/>
    <property type="evidence" value="ECO:0007669"/>
    <property type="project" value="TreeGrafter"/>
</dbReference>
<dbReference type="Gene3D" id="3.30.565.10">
    <property type="entry name" value="Histidine kinase-like ATPase, C-terminal domain"/>
    <property type="match status" value="1"/>
</dbReference>
<evidence type="ECO:0000313" key="14">
    <source>
        <dbReference type="Proteomes" id="UP000598174"/>
    </source>
</evidence>
<dbReference type="PROSITE" id="PS50109">
    <property type="entry name" value="HIS_KIN"/>
    <property type="match status" value="1"/>
</dbReference>
<evidence type="ECO:0000256" key="2">
    <source>
        <dbReference type="ARBA" id="ARBA00004236"/>
    </source>
</evidence>
<gene>
    <name evidence="13" type="ORF">Afe05nite_51450</name>
</gene>
<feature type="domain" description="Histidine kinase" evidence="12">
    <location>
        <begin position="194"/>
        <end position="410"/>
    </location>
</feature>
<protein>
    <recommendedName>
        <fullName evidence="10">Sensor-like histidine kinase SenX3</fullName>
        <ecNumber evidence="3">2.7.13.3</ecNumber>
    </recommendedName>
</protein>
<keyword evidence="4" id="KW-0597">Phosphoprotein</keyword>
<evidence type="ECO:0000256" key="6">
    <source>
        <dbReference type="ARBA" id="ARBA00022741"/>
    </source>
</evidence>